<name>A0A6A6E9L3_9PEZI</name>
<organism evidence="3 4">
    <name type="scientific">Zopfia rhizophila CBS 207.26</name>
    <dbReference type="NCBI Taxonomy" id="1314779"/>
    <lineage>
        <taxon>Eukaryota</taxon>
        <taxon>Fungi</taxon>
        <taxon>Dikarya</taxon>
        <taxon>Ascomycota</taxon>
        <taxon>Pezizomycotina</taxon>
        <taxon>Dothideomycetes</taxon>
        <taxon>Dothideomycetes incertae sedis</taxon>
        <taxon>Zopfiaceae</taxon>
        <taxon>Zopfia</taxon>
    </lineage>
</organism>
<proteinExistence type="predicted"/>
<dbReference type="EMBL" id="ML994623">
    <property type="protein sequence ID" value="KAF2188571.1"/>
    <property type="molecule type" value="Genomic_DNA"/>
</dbReference>
<accession>A0A6A6E9L3</accession>
<dbReference type="SUPFAM" id="SSF52540">
    <property type="entry name" value="P-loop containing nucleoside triphosphate hydrolases"/>
    <property type="match status" value="1"/>
</dbReference>
<evidence type="ECO:0000313" key="3">
    <source>
        <dbReference type="EMBL" id="KAF2188571.1"/>
    </source>
</evidence>
<keyword evidence="2" id="KW-0067">ATP-binding</keyword>
<keyword evidence="1" id="KW-0547">Nucleotide-binding</keyword>
<evidence type="ECO:0000256" key="1">
    <source>
        <dbReference type="ARBA" id="ARBA00022741"/>
    </source>
</evidence>
<dbReference type="PANTHER" id="PTHR24223:SF399">
    <property type="entry name" value="ABC TRANSPORTER ATNG"/>
    <property type="match status" value="1"/>
</dbReference>
<evidence type="ECO:0008006" key="5">
    <source>
        <dbReference type="Google" id="ProtNLM"/>
    </source>
</evidence>
<keyword evidence="4" id="KW-1185">Reference proteome</keyword>
<reference evidence="3" key="1">
    <citation type="journal article" date="2020" name="Stud. Mycol.">
        <title>101 Dothideomycetes genomes: a test case for predicting lifestyles and emergence of pathogens.</title>
        <authorList>
            <person name="Haridas S."/>
            <person name="Albert R."/>
            <person name="Binder M."/>
            <person name="Bloem J."/>
            <person name="Labutti K."/>
            <person name="Salamov A."/>
            <person name="Andreopoulos B."/>
            <person name="Baker S."/>
            <person name="Barry K."/>
            <person name="Bills G."/>
            <person name="Bluhm B."/>
            <person name="Cannon C."/>
            <person name="Castanera R."/>
            <person name="Culley D."/>
            <person name="Daum C."/>
            <person name="Ezra D."/>
            <person name="Gonzalez J."/>
            <person name="Henrissat B."/>
            <person name="Kuo A."/>
            <person name="Liang C."/>
            <person name="Lipzen A."/>
            <person name="Lutzoni F."/>
            <person name="Magnuson J."/>
            <person name="Mondo S."/>
            <person name="Nolan M."/>
            <person name="Ohm R."/>
            <person name="Pangilinan J."/>
            <person name="Park H.-J."/>
            <person name="Ramirez L."/>
            <person name="Alfaro M."/>
            <person name="Sun H."/>
            <person name="Tritt A."/>
            <person name="Yoshinaga Y."/>
            <person name="Zwiers L.-H."/>
            <person name="Turgeon B."/>
            <person name="Goodwin S."/>
            <person name="Spatafora J."/>
            <person name="Crous P."/>
            <person name="Grigoriev I."/>
        </authorList>
    </citation>
    <scope>NUCLEOTIDE SEQUENCE</scope>
    <source>
        <strain evidence="3">CBS 207.26</strain>
    </source>
</reference>
<dbReference type="Gene3D" id="3.40.50.300">
    <property type="entry name" value="P-loop containing nucleotide triphosphate hydrolases"/>
    <property type="match status" value="1"/>
</dbReference>
<gene>
    <name evidence="3" type="ORF">K469DRAFT_684597</name>
</gene>
<evidence type="ECO:0000313" key="4">
    <source>
        <dbReference type="Proteomes" id="UP000800200"/>
    </source>
</evidence>
<dbReference type="InterPro" id="IPR027417">
    <property type="entry name" value="P-loop_NTPase"/>
</dbReference>
<evidence type="ECO:0000256" key="2">
    <source>
        <dbReference type="ARBA" id="ARBA00022840"/>
    </source>
</evidence>
<dbReference type="GO" id="GO:0005524">
    <property type="term" value="F:ATP binding"/>
    <property type="evidence" value="ECO:0007669"/>
    <property type="project" value="UniProtKB-KW"/>
</dbReference>
<dbReference type="Proteomes" id="UP000800200">
    <property type="component" value="Unassembled WGS sequence"/>
</dbReference>
<dbReference type="OrthoDB" id="6500128at2759"/>
<sequence length="225" mass="25736">MRHNRLPVAYCSQSPWLCKETIRKAIVGQTEYDAQCSDHGWRCIECGKLKDYFKWWTEAIHSPARAVYSRNAVLILDDIFSRMDTNTTAHICRALFAEHRIVRKMQITVILATHTGQALRFMDQVIHMTRDGRISHRGPFMETFAQNSTADHVEVSTSSSTSAIPLPEKVKLESTSNAHYTSKDAARQTGDWSLHKHYKLSTSQWRTELFLAIHVADTALINYPS</sequence>
<protein>
    <recommendedName>
        <fullName evidence="5">P-loop containing nucleoside triphosphate hydrolase protein</fullName>
    </recommendedName>
</protein>
<dbReference type="AlphaFoldDB" id="A0A6A6E9L3"/>
<dbReference type="GO" id="GO:0042626">
    <property type="term" value="F:ATPase-coupled transmembrane transporter activity"/>
    <property type="evidence" value="ECO:0007669"/>
    <property type="project" value="TreeGrafter"/>
</dbReference>
<dbReference type="InterPro" id="IPR050173">
    <property type="entry name" value="ABC_transporter_C-like"/>
</dbReference>
<dbReference type="GO" id="GO:0016020">
    <property type="term" value="C:membrane"/>
    <property type="evidence" value="ECO:0007669"/>
    <property type="project" value="TreeGrafter"/>
</dbReference>
<dbReference type="PANTHER" id="PTHR24223">
    <property type="entry name" value="ATP-BINDING CASSETTE SUB-FAMILY C"/>
    <property type="match status" value="1"/>
</dbReference>